<dbReference type="GO" id="GO:0003924">
    <property type="term" value="F:GTPase activity"/>
    <property type="evidence" value="ECO:0007669"/>
    <property type="project" value="InterPro"/>
</dbReference>
<dbReference type="SUPFAM" id="SSF56112">
    <property type="entry name" value="Protein kinase-like (PK-like)"/>
    <property type="match status" value="1"/>
</dbReference>
<protein>
    <recommendedName>
        <fullName evidence="2">Protein kinase domain-containing protein</fullName>
    </recommendedName>
</protein>
<dbReference type="OrthoDB" id="2526683at2759"/>
<dbReference type="Gene3D" id="1.10.510.10">
    <property type="entry name" value="Transferase(Phosphotransferase) domain 1"/>
    <property type="match status" value="1"/>
</dbReference>
<dbReference type="SMART" id="SM00220">
    <property type="entry name" value="S_TKc"/>
    <property type="match status" value="1"/>
</dbReference>
<dbReference type="PROSITE" id="PS50011">
    <property type="entry name" value="PROTEIN_KINASE_DOM"/>
    <property type="match status" value="1"/>
</dbReference>
<name>A0A8H3BS62_9AGAM</name>
<feature type="domain" description="Protein kinase" evidence="2">
    <location>
        <begin position="120"/>
        <end position="386"/>
    </location>
</feature>
<evidence type="ECO:0000313" key="3">
    <source>
        <dbReference type="EMBL" id="CAE6465225.1"/>
    </source>
</evidence>
<dbReference type="GO" id="GO:0005524">
    <property type="term" value="F:ATP binding"/>
    <property type="evidence" value="ECO:0007669"/>
    <property type="project" value="InterPro"/>
</dbReference>
<dbReference type="GO" id="GO:0005525">
    <property type="term" value="F:GTP binding"/>
    <property type="evidence" value="ECO:0007669"/>
    <property type="project" value="InterPro"/>
</dbReference>
<evidence type="ECO:0000256" key="1">
    <source>
        <dbReference type="ARBA" id="ARBA00008171"/>
    </source>
</evidence>
<dbReference type="PANTHER" id="PTHR44329:SF214">
    <property type="entry name" value="PROTEIN KINASE DOMAIN-CONTAINING PROTEIN"/>
    <property type="match status" value="1"/>
</dbReference>
<dbReference type="SUPFAM" id="SSF52540">
    <property type="entry name" value="P-loop containing nucleoside triphosphate hydrolases"/>
    <property type="match status" value="1"/>
</dbReference>
<dbReference type="AlphaFoldDB" id="A0A8H3BS62"/>
<dbReference type="InterPro" id="IPR008271">
    <property type="entry name" value="Ser/Thr_kinase_AS"/>
</dbReference>
<dbReference type="SMART" id="SM00174">
    <property type="entry name" value="RHO"/>
    <property type="match status" value="1"/>
</dbReference>
<sequence>MKPTVFETYKTTITYGRKKMNLEIWDTAGSEDYDRLRPSMYPGRDLVLLAFDISNNDSVENIFEKFSFGWWRWGITDRDEREDIPEQPIRISAQMPTDEVLKHLGDHGCEDITRKLNLSESSQFPISTGGFGDVYRGSLQQGAHVSIKCLRLAVQTTEASRKDLKRAAHELYVWSKCKHPNILELSGVALYRDQIAMISPWMGNGNVNQFLARHPRFDRYWLCSRIASGVAYLHSQKIAHGDIKGANILVSDDHIPKIADFGNAILSNNTLQFTTTTSGPSMSIRWAAPEILEEKSGFSYAADVYSLAMTFLEVISGLVPHNGVSDISVLRRVTEGARPARPQREIPTGDRRADALWALLTKCWAQEPEDRLAAASVKEAVKMRKICRKGPAKA</sequence>
<accession>A0A8H3BS62</accession>
<dbReference type="InterPro" id="IPR011009">
    <property type="entry name" value="Kinase-like_dom_sf"/>
</dbReference>
<dbReference type="EMBL" id="CAJMWS010000821">
    <property type="protein sequence ID" value="CAE6465225.1"/>
    <property type="molecule type" value="Genomic_DNA"/>
</dbReference>
<dbReference type="PROSITE" id="PS51420">
    <property type="entry name" value="RHO"/>
    <property type="match status" value="1"/>
</dbReference>
<dbReference type="PROSITE" id="PS00108">
    <property type="entry name" value="PROTEIN_KINASE_ST"/>
    <property type="match status" value="1"/>
</dbReference>
<dbReference type="InterPro" id="IPR000719">
    <property type="entry name" value="Prot_kinase_dom"/>
</dbReference>
<proteinExistence type="inferred from homology"/>
<dbReference type="Proteomes" id="UP000663846">
    <property type="component" value="Unassembled WGS sequence"/>
</dbReference>
<dbReference type="InterPro" id="IPR051681">
    <property type="entry name" value="Ser/Thr_Kinases-Pseudokinases"/>
</dbReference>
<reference evidence="3" key="1">
    <citation type="submission" date="2021-01" db="EMBL/GenBank/DDBJ databases">
        <authorList>
            <person name="Kaushik A."/>
        </authorList>
    </citation>
    <scope>NUCLEOTIDE SEQUENCE</scope>
    <source>
        <strain evidence="3">AG1-1C</strain>
    </source>
</reference>
<dbReference type="InterPro" id="IPR001245">
    <property type="entry name" value="Ser-Thr/Tyr_kinase_cat_dom"/>
</dbReference>
<dbReference type="Pfam" id="PF00071">
    <property type="entry name" value="Ras"/>
    <property type="match status" value="1"/>
</dbReference>
<dbReference type="GO" id="GO:0004674">
    <property type="term" value="F:protein serine/threonine kinase activity"/>
    <property type="evidence" value="ECO:0007669"/>
    <property type="project" value="TreeGrafter"/>
</dbReference>
<comment type="similarity">
    <text evidence="1">Belongs to the protein kinase superfamily. TKL Ser/Thr protein kinase family. ROCO subfamily.</text>
</comment>
<dbReference type="InterPro" id="IPR001806">
    <property type="entry name" value="Small_GTPase"/>
</dbReference>
<dbReference type="PANTHER" id="PTHR44329">
    <property type="entry name" value="SERINE/THREONINE-PROTEIN KINASE TNNI3K-RELATED"/>
    <property type="match status" value="1"/>
</dbReference>
<dbReference type="InterPro" id="IPR027417">
    <property type="entry name" value="P-loop_NTPase"/>
</dbReference>
<comment type="caution">
    <text evidence="3">The sequence shown here is derived from an EMBL/GenBank/DDBJ whole genome shotgun (WGS) entry which is preliminary data.</text>
</comment>
<evidence type="ECO:0000313" key="4">
    <source>
        <dbReference type="Proteomes" id="UP000663846"/>
    </source>
</evidence>
<dbReference type="Pfam" id="PF07714">
    <property type="entry name" value="PK_Tyr_Ser-Thr"/>
    <property type="match status" value="1"/>
</dbReference>
<dbReference type="Gene3D" id="3.40.50.300">
    <property type="entry name" value="P-loop containing nucleotide triphosphate hydrolases"/>
    <property type="match status" value="1"/>
</dbReference>
<evidence type="ECO:0000259" key="2">
    <source>
        <dbReference type="PROSITE" id="PS50011"/>
    </source>
</evidence>
<organism evidence="3 4">
    <name type="scientific">Rhizoctonia solani</name>
    <dbReference type="NCBI Taxonomy" id="456999"/>
    <lineage>
        <taxon>Eukaryota</taxon>
        <taxon>Fungi</taxon>
        <taxon>Dikarya</taxon>
        <taxon>Basidiomycota</taxon>
        <taxon>Agaricomycotina</taxon>
        <taxon>Agaricomycetes</taxon>
        <taxon>Cantharellales</taxon>
        <taxon>Ceratobasidiaceae</taxon>
        <taxon>Rhizoctonia</taxon>
    </lineage>
</organism>
<gene>
    <name evidence="3" type="ORF">RDB_LOCUS165944</name>
</gene>